<proteinExistence type="predicted"/>
<protein>
    <recommendedName>
        <fullName evidence="3">Peptidase A2 domain-containing protein</fullName>
    </recommendedName>
</protein>
<dbReference type="InterPro" id="IPR021109">
    <property type="entry name" value="Peptidase_aspartic_dom_sf"/>
</dbReference>
<evidence type="ECO:0000313" key="2">
    <source>
        <dbReference type="Proteomes" id="UP000828390"/>
    </source>
</evidence>
<name>A0A9D4QKR8_DREPO</name>
<sequence>MAQLDSGAEITKISTNIYEKLKKKTSKVQDFEMKLADKDSTLKGFIIKPISMKLGSQTFKERVYVAPISNDMLFGRDLLHRLGILLDIALNTLILNGKRIPVHCTFKESAPTVARVTIIRRTVNPSNTVVRLKCAMSSKLDTDYYFQPNQDLKLVSPRVVRKKGEDSIVCLVNPTDIYQTLKRGKFIGHAFA</sequence>
<gene>
    <name evidence="1" type="ORF">DPMN_108261</name>
</gene>
<dbReference type="Gene3D" id="2.40.70.10">
    <property type="entry name" value="Acid Proteases"/>
    <property type="match status" value="1"/>
</dbReference>
<evidence type="ECO:0000313" key="1">
    <source>
        <dbReference type="EMBL" id="KAH3834928.1"/>
    </source>
</evidence>
<dbReference type="AlphaFoldDB" id="A0A9D4QKR8"/>
<reference evidence="1" key="1">
    <citation type="journal article" date="2019" name="bioRxiv">
        <title>The Genome of the Zebra Mussel, Dreissena polymorpha: A Resource for Invasive Species Research.</title>
        <authorList>
            <person name="McCartney M.A."/>
            <person name="Auch B."/>
            <person name="Kono T."/>
            <person name="Mallez S."/>
            <person name="Zhang Y."/>
            <person name="Obille A."/>
            <person name="Becker A."/>
            <person name="Abrahante J.E."/>
            <person name="Garbe J."/>
            <person name="Badalamenti J.P."/>
            <person name="Herman A."/>
            <person name="Mangelson H."/>
            <person name="Liachko I."/>
            <person name="Sullivan S."/>
            <person name="Sone E.D."/>
            <person name="Koren S."/>
            <person name="Silverstein K.A.T."/>
            <person name="Beckman K.B."/>
            <person name="Gohl D.M."/>
        </authorList>
    </citation>
    <scope>NUCLEOTIDE SEQUENCE</scope>
    <source>
        <strain evidence="1">Duluth1</strain>
        <tissue evidence="1">Whole animal</tissue>
    </source>
</reference>
<evidence type="ECO:0008006" key="3">
    <source>
        <dbReference type="Google" id="ProtNLM"/>
    </source>
</evidence>
<dbReference type="CDD" id="cd00303">
    <property type="entry name" value="retropepsin_like"/>
    <property type="match status" value="1"/>
</dbReference>
<dbReference type="SUPFAM" id="SSF50630">
    <property type="entry name" value="Acid proteases"/>
    <property type="match status" value="1"/>
</dbReference>
<dbReference type="Proteomes" id="UP000828390">
    <property type="component" value="Unassembled WGS sequence"/>
</dbReference>
<accession>A0A9D4QKR8</accession>
<organism evidence="1 2">
    <name type="scientific">Dreissena polymorpha</name>
    <name type="common">Zebra mussel</name>
    <name type="synonym">Mytilus polymorpha</name>
    <dbReference type="NCBI Taxonomy" id="45954"/>
    <lineage>
        <taxon>Eukaryota</taxon>
        <taxon>Metazoa</taxon>
        <taxon>Spiralia</taxon>
        <taxon>Lophotrochozoa</taxon>
        <taxon>Mollusca</taxon>
        <taxon>Bivalvia</taxon>
        <taxon>Autobranchia</taxon>
        <taxon>Heteroconchia</taxon>
        <taxon>Euheterodonta</taxon>
        <taxon>Imparidentia</taxon>
        <taxon>Neoheterodontei</taxon>
        <taxon>Myida</taxon>
        <taxon>Dreissenoidea</taxon>
        <taxon>Dreissenidae</taxon>
        <taxon>Dreissena</taxon>
    </lineage>
</organism>
<dbReference type="EMBL" id="JAIWYP010000004">
    <property type="protein sequence ID" value="KAH3834928.1"/>
    <property type="molecule type" value="Genomic_DNA"/>
</dbReference>
<reference evidence="1" key="2">
    <citation type="submission" date="2020-11" db="EMBL/GenBank/DDBJ databases">
        <authorList>
            <person name="McCartney M.A."/>
            <person name="Auch B."/>
            <person name="Kono T."/>
            <person name="Mallez S."/>
            <person name="Becker A."/>
            <person name="Gohl D.M."/>
            <person name="Silverstein K.A.T."/>
            <person name="Koren S."/>
            <person name="Bechman K.B."/>
            <person name="Herman A."/>
            <person name="Abrahante J.E."/>
            <person name="Garbe J."/>
        </authorList>
    </citation>
    <scope>NUCLEOTIDE SEQUENCE</scope>
    <source>
        <strain evidence="1">Duluth1</strain>
        <tissue evidence="1">Whole animal</tissue>
    </source>
</reference>
<comment type="caution">
    <text evidence="1">The sequence shown here is derived from an EMBL/GenBank/DDBJ whole genome shotgun (WGS) entry which is preliminary data.</text>
</comment>
<keyword evidence="2" id="KW-1185">Reference proteome</keyword>